<gene>
    <name evidence="2" type="ORF">SAMEA1982600_04927</name>
</gene>
<keyword evidence="1" id="KW-0732">Signal</keyword>
<organism evidence="2 3">
    <name type="scientific">Bordetella ansorpii</name>
    <dbReference type="NCBI Taxonomy" id="288768"/>
    <lineage>
        <taxon>Bacteria</taxon>
        <taxon>Pseudomonadati</taxon>
        <taxon>Pseudomonadota</taxon>
        <taxon>Betaproteobacteria</taxon>
        <taxon>Burkholderiales</taxon>
        <taxon>Alcaligenaceae</taxon>
        <taxon>Bordetella</taxon>
    </lineage>
</organism>
<feature type="signal peptide" evidence="1">
    <location>
        <begin position="1"/>
        <end position="32"/>
    </location>
</feature>
<accession>A0A157RHG2</accession>
<feature type="chain" id="PRO_5007615691" evidence="1">
    <location>
        <begin position="33"/>
        <end position="239"/>
    </location>
</feature>
<proteinExistence type="predicted"/>
<name>A0A157RHG2_9BORD</name>
<keyword evidence="2" id="KW-0560">Oxidoreductase</keyword>
<evidence type="ECO:0000313" key="3">
    <source>
        <dbReference type="Proteomes" id="UP000077037"/>
    </source>
</evidence>
<evidence type="ECO:0000313" key="2">
    <source>
        <dbReference type="EMBL" id="SAI57447.1"/>
    </source>
</evidence>
<dbReference type="Pfam" id="PF13618">
    <property type="entry name" value="Gluconate_2-dh3"/>
    <property type="match status" value="1"/>
</dbReference>
<dbReference type="EC" id="1.1.99.3" evidence="2"/>
<dbReference type="OrthoDB" id="8400810at2"/>
<sequence>MTNNTEPRRRFLQQIVAVVPATTLAGSAGVVAATAAVPAAAAPAAKPYSPLFFNDAEWKFLQAAVDRLIPADDNGPGAIEACVPEFIDRQMDTAYAHGKLWYMQGPFHPEVDATYGHQSSLVPRDIYRHGIAACDAYCKSKFGDKVFADLDHAGQEQVLKEMEGGKLDFEKVPAKMFFSFLWQNTKEGFFSDPQYGGNRGMVGWKMIGFPGARGDFLDWPAKGNVKYPYGPVSIAGEKG</sequence>
<dbReference type="InterPro" id="IPR027056">
    <property type="entry name" value="Gluconate_2DH_su3"/>
</dbReference>
<dbReference type="EMBL" id="FKBS01000029">
    <property type="protein sequence ID" value="SAI57447.1"/>
    <property type="molecule type" value="Genomic_DNA"/>
</dbReference>
<protein>
    <submittedName>
        <fullName evidence="2">Gluconate dehydrogenase subunit</fullName>
        <ecNumber evidence="2">1.1.99.3</ecNumber>
    </submittedName>
</protein>
<dbReference type="GO" id="GO:0033717">
    <property type="term" value="F:gluconate 2-dehydrogenase (acceptor) activity"/>
    <property type="evidence" value="ECO:0007669"/>
    <property type="project" value="UniProtKB-EC"/>
</dbReference>
<dbReference type="PROSITE" id="PS51318">
    <property type="entry name" value="TAT"/>
    <property type="match status" value="1"/>
</dbReference>
<dbReference type="Proteomes" id="UP000077037">
    <property type="component" value="Unassembled WGS sequence"/>
</dbReference>
<dbReference type="AlphaFoldDB" id="A0A157RHG2"/>
<dbReference type="RefSeq" id="WP_066420335.1">
    <property type="nucleotide sequence ID" value="NZ_FKBS01000029.1"/>
</dbReference>
<reference evidence="2 3" key="1">
    <citation type="submission" date="2016-03" db="EMBL/GenBank/DDBJ databases">
        <authorList>
            <consortium name="Pathogen Informatics"/>
        </authorList>
    </citation>
    <scope>NUCLEOTIDE SEQUENCE [LARGE SCALE GENOMIC DNA]</scope>
    <source>
        <strain evidence="2 3">NCTC13364</strain>
    </source>
</reference>
<evidence type="ECO:0000256" key="1">
    <source>
        <dbReference type="SAM" id="SignalP"/>
    </source>
</evidence>
<dbReference type="InterPro" id="IPR006311">
    <property type="entry name" value="TAT_signal"/>
</dbReference>